<dbReference type="KEGG" id="vta:A2186"/>
<comment type="similarity">
    <text evidence="1">Belongs to the MlaA family.</text>
</comment>
<keyword evidence="4" id="KW-1185">Reference proteome</keyword>
<name>A0A2N8ZE85_9VIBR</name>
<dbReference type="RefSeq" id="WP_102522701.1">
    <property type="nucleotide sequence ID" value="NZ_LT960611.1"/>
</dbReference>
<dbReference type="PANTHER" id="PTHR30035">
    <property type="entry name" value="LIPOPROTEIN VACJ-RELATED"/>
    <property type="match status" value="1"/>
</dbReference>
<dbReference type="OrthoDB" id="9785326at2"/>
<keyword evidence="3" id="KW-0449">Lipoprotein</keyword>
<evidence type="ECO:0000256" key="1">
    <source>
        <dbReference type="ARBA" id="ARBA00010634"/>
    </source>
</evidence>
<dbReference type="PRINTS" id="PR01805">
    <property type="entry name" value="VACJLIPOPROT"/>
</dbReference>
<organism evidence="3 4">
    <name type="scientific">Vibrio tapetis subsp. tapetis</name>
    <dbReference type="NCBI Taxonomy" id="1671868"/>
    <lineage>
        <taxon>Bacteria</taxon>
        <taxon>Pseudomonadati</taxon>
        <taxon>Pseudomonadota</taxon>
        <taxon>Gammaproteobacteria</taxon>
        <taxon>Vibrionales</taxon>
        <taxon>Vibrionaceae</taxon>
        <taxon>Vibrio</taxon>
    </lineage>
</organism>
<dbReference type="GO" id="GO:0016020">
    <property type="term" value="C:membrane"/>
    <property type="evidence" value="ECO:0007669"/>
    <property type="project" value="InterPro"/>
</dbReference>
<protein>
    <submittedName>
        <fullName evidence="3">Putative lipoprotein</fullName>
    </submittedName>
</protein>
<reference evidence="3 4" key="1">
    <citation type="submission" date="2017-10" db="EMBL/GenBank/DDBJ databases">
        <authorList>
            <person name="Banno H."/>
            <person name="Chua N.-H."/>
        </authorList>
    </citation>
    <scope>NUCLEOTIDE SEQUENCE [LARGE SCALE GENOMIC DNA]</scope>
    <source>
        <strain evidence="3">Vibrio tapetis CECT4600</strain>
    </source>
</reference>
<dbReference type="EMBL" id="LT960611">
    <property type="protein sequence ID" value="SON50165.1"/>
    <property type="molecule type" value="Genomic_DNA"/>
</dbReference>
<keyword evidence="2" id="KW-0732">Signal</keyword>
<evidence type="ECO:0000313" key="4">
    <source>
        <dbReference type="Proteomes" id="UP000235828"/>
    </source>
</evidence>
<evidence type="ECO:0000313" key="3">
    <source>
        <dbReference type="EMBL" id="SON50165.1"/>
    </source>
</evidence>
<dbReference type="Proteomes" id="UP000235828">
    <property type="component" value="Chromosome A"/>
</dbReference>
<dbReference type="InterPro" id="IPR007428">
    <property type="entry name" value="MlaA"/>
</dbReference>
<accession>A0A2N8ZE85</accession>
<evidence type="ECO:0000256" key="2">
    <source>
        <dbReference type="ARBA" id="ARBA00022729"/>
    </source>
</evidence>
<gene>
    <name evidence="3" type="primary">vacJ</name>
    <name evidence="3" type="ORF">VTAP4600_A2186</name>
</gene>
<dbReference type="AlphaFoldDB" id="A0A2N8ZE85"/>
<dbReference type="GO" id="GO:0120010">
    <property type="term" value="P:intermembrane phospholipid transfer"/>
    <property type="evidence" value="ECO:0007669"/>
    <property type="project" value="TreeGrafter"/>
</dbReference>
<dbReference type="PANTHER" id="PTHR30035:SF3">
    <property type="entry name" value="INTERMEMBRANE PHOSPHOLIPID TRANSPORT SYSTEM LIPOPROTEIN MLAA"/>
    <property type="match status" value="1"/>
</dbReference>
<sequence>MAFKQLKIVSVIILTSVLLGCSSAPKESENEQHPNDPFEGVNRVMFDLNYDYIDPYLVRPVSIAYVETVPVPVRGGIGNFLANLDEPASIVNNLLMGKGERAADHFNRFWINSTLGLLGFIDVASAAGISKHDERQFGDMLGYHGVGHGPYFMVPGYGPITARKTTSFIDGKYVPLSLLNFWASAGKWALEGMEKRYVLIPQEGTLEASPDPYALSREVYLQRRDYTAGLEVEIDEEEEDYLDDYLDDGF</sequence>
<dbReference type="PROSITE" id="PS51257">
    <property type="entry name" value="PROKAR_LIPOPROTEIN"/>
    <property type="match status" value="1"/>
</dbReference>
<proteinExistence type="inferred from homology"/>
<dbReference type="Pfam" id="PF04333">
    <property type="entry name" value="MlaA"/>
    <property type="match status" value="1"/>
</dbReference>